<feature type="domain" description="Thioredoxin" evidence="5">
    <location>
        <begin position="47"/>
        <end position="210"/>
    </location>
</feature>
<keyword evidence="4" id="KW-0732">Signal</keyword>
<protein>
    <submittedName>
        <fullName evidence="6">Thiol:disulfide interchange protein DsbD</fullName>
        <ecNumber evidence="6">1.8.1.8</ecNumber>
    </submittedName>
</protein>
<dbReference type="PANTHER" id="PTHR45586">
    <property type="entry name" value="TPR REPEAT-CONTAINING PROTEIN PA4667"/>
    <property type="match status" value="1"/>
</dbReference>
<evidence type="ECO:0000256" key="3">
    <source>
        <dbReference type="PROSITE-ProRule" id="PRU00339"/>
    </source>
</evidence>
<dbReference type="InterPro" id="IPR011990">
    <property type="entry name" value="TPR-like_helical_dom_sf"/>
</dbReference>
<dbReference type="Gene3D" id="3.40.30.10">
    <property type="entry name" value="Glutaredoxin"/>
    <property type="match status" value="1"/>
</dbReference>
<feature type="repeat" description="TPR" evidence="3">
    <location>
        <begin position="290"/>
        <end position="323"/>
    </location>
</feature>
<evidence type="ECO:0000313" key="7">
    <source>
        <dbReference type="Proteomes" id="UP000238823"/>
    </source>
</evidence>
<dbReference type="SMART" id="SM00028">
    <property type="entry name" value="TPR"/>
    <property type="match status" value="2"/>
</dbReference>
<evidence type="ECO:0000313" key="6">
    <source>
        <dbReference type="EMBL" id="PRQ09308.1"/>
    </source>
</evidence>
<organism evidence="6 7">
    <name type="scientific">Enhygromyxa salina</name>
    <dbReference type="NCBI Taxonomy" id="215803"/>
    <lineage>
        <taxon>Bacteria</taxon>
        <taxon>Pseudomonadati</taxon>
        <taxon>Myxococcota</taxon>
        <taxon>Polyangia</taxon>
        <taxon>Nannocystales</taxon>
        <taxon>Nannocystaceae</taxon>
        <taxon>Enhygromyxa</taxon>
    </lineage>
</organism>
<gene>
    <name evidence="6" type="primary">dsbD_2</name>
    <name evidence="6" type="ORF">ENSA7_10000</name>
</gene>
<dbReference type="RefSeq" id="WP_181233183.1">
    <property type="nucleotide sequence ID" value="NZ_PVNL01000029.1"/>
</dbReference>
<dbReference type="InterPro" id="IPR036249">
    <property type="entry name" value="Thioredoxin-like_sf"/>
</dbReference>
<dbReference type="GO" id="GO:0006950">
    <property type="term" value="P:response to stress"/>
    <property type="evidence" value="ECO:0007669"/>
    <property type="project" value="UniProtKB-ARBA"/>
</dbReference>
<dbReference type="EC" id="1.8.1.8" evidence="6"/>
<dbReference type="InterPro" id="IPR051012">
    <property type="entry name" value="CellSynth/LPSAsmb/PSIAsmb"/>
</dbReference>
<evidence type="ECO:0000259" key="5">
    <source>
        <dbReference type="PROSITE" id="PS51352"/>
    </source>
</evidence>
<dbReference type="EMBL" id="PVNL01000029">
    <property type="protein sequence ID" value="PRQ09308.1"/>
    <property type="molecule type" value="Genomic_DNA"/>
</dbReference>
<dbReference type="SUPFAM" id="SSF48452">
    <property type="entry name" value="TPR-like"/>
    <property type="match status" value="2"/>
</dbReference>
<evidence type="ECO:0000256" key="1">
    <source>
        <dbReference type="ARBA" id="ARBA00022737"/>
    </source>
</evidence>
<dbReference type="AlphaFoldDB" id="A0A2S9YW28"/>
<dbReference type="PANTHER" id="PTHR45586:SF1">
    <property type="entry name" value="LIPOPOLYSACCHARIDE ASSEMBLY PROTEIN B"/>
    <property type="match status" value="1"/>
</dbReference>
<reference evidence="6 7" key="1">
    <citation type="submission" date="2018-03" db="EMBL/GenBank/DDBJ databases">
        <title>Draft Genome Sequences of the Obligatory Marine Myxobacteria Enhygromyxa salina SWB007.</title>
        <authorList>
            <person name="Poehlein A."/>
            <person name="Moghaddam J.A."/>
            <person name="Harms H."/>
            <person name="Alanjari M."/>
            <person name="Koenig G.M."/>
            <person name="Daniel R."/>
            <person name="Schaeberle T.F."/>
        </authorList>
    </citation>
    <scope>NUCLEOTIDE SEQUENCE [LARGE SCALE GENOMIC DNA]</scope>
    <source>
        <strain evidence="6 7">SWB007</strain>
    </source>
</reference>
<dbReference type="Gene3D" id="1.25.40.10">
    <property type="entry name" value="Tetratricopeptide repeat domain"/>
    <property type="match status" value="1"/>
</dbReference>
<keyword evidence="1" id="KW-0677">Repeat</keyword>
<evidence type="ECO:0000256" key="4">
    <source>
        <dbReference type="SAM" id="SignalP"/>
    </source>
</evidence>
<dbReference type="InterPro" id="IPR013766">
    <property type="entry name" value="Thioredoxin_domain"/>
</dbReference>
<dbReference type="Pfam" id="PF14559">
    <property type="entry name" value="TPR_19"/>
    <property type="match status" value="1"/>
</dbReference>
<keyword evidence="6" id="KW-0560">Oxidoreductase</keyword>
<accession>A0A2S9YW28</accession>
<dbReference type="GO" id="GO:0047134">
    <property type="term" value="F:protein-disulfide reductase [NAD(P)H] activity"/>
    <property type="evidence" value="ECO:0007669"/>
    <property type="project" value="UniProtKB-EC"/>
</dbReference>
<comment type="caution">
    <text evidence="6">The sequence shown here is derived from an EMBL/GenBank/DDBJ whole genome shotgun (WGS) entry which is preliminary data.</text>
</comment>
<evidence type="ECO:0000256" key="2">
    <source>
        <dbReference type="ARBA" id="ARBA00022803"/>
    </source>
</evidence>
<dbReference type="PROSITE" id="PS51257">
    <property type="entry name" value="PROKAR_LIPOPROTEIN"/>
    <property type="match status" value="1"/>
</dbReference>
<dbReference type="SUPFAM" id="SSF52833">
    <property type="entry name" value="Thioredoxin-like"/>
    <property type="match status" value="1"/>
</dbReference>
<dbReference type="Pfam" id="PF13899">
    <property type="entry name" value="Thioredoxin_7"/>
    <property type="match status" value="1"/>
</dbReference>
<dbReference type="PROSITE" id="PS51352">
    <property type="entry name" value="THIOREDOXIN_2"/>
    <property type="match status" value="1"/>
</dbReference>
<name>A0A2S9YW28_9BACT</name>
<keyword evidence="2 3" id="KW-0802">TPR repeat</keyword>
<proteinExistence type="predicted"/>
<dbReference type="PROSITE" id="PS50005">
    <property type="entry name" value="TPR"/>
    <property type="match status" value="1"/>
</dbReference>
<feature type="chain" id="PRO_5015398918" evidence="4">
    <location>
        <begin position="29"/>
        <end position="408"/>
    </location>
</feature>
<feature type="signal peptide" evidence="4">
    <location>
        <begin position="1"/>
        <end position="28"/>
    </location>
</feature>
<sequence>MSRPHRVFRPTRSLQLLAALALMSSLLGCGTEEHEPPRGPVFEFGPAPASPTAPTQHLLTNSIDGAAVTGIRDDGSIVSAVEWFDGGLEQALAAAKAQAKLVFVDVGAYWCPPCHELDEKTFTDPRVGEWLAKHAIAVHVDAEKGEGPDLVERYHVQAYPTLLMLEATGIEKGRLVDFIEPDALVPKLEELAAGGNVLAELEAAVEAAPADVEARYRLGHAYVLAARQSDAERVYAGVIADDIDNAKGLTSKVIYDLAMFFTMKLEDDPETAILQLQALQSKFPDSPEATKAYRMIGRAYCQLGKPDEAVAALEAMLATDPEDVELAASFGWFAFREKCRPDAGLAAVLAGIGRAPDNAELRYLEAELRELVGEPEAALVAIRKASELEPDSAYYKRQVRRFEALTGD</sequence>
<dbReference type="InterPro" id="IPR019734">
    <property type="entry name" value="TPR_rpt"/>
</dbReference>
<dbReference type="Proteomes" id="UP000238823">
    <property type="component" value="Unassembled WGS sequence"/>
</dbReference>